<dbReference type="InterPro" id="IPR007867">
    <property type="entry name" value="GMC_OxRtase_C"/>
</dbReference>
<evidence type="ECO:0000259" key="6">
    <source>
        <dbReference type="PROSITE" id="PS00623"/>
    </source>
</evidence>
<keyword evidence="4 5" id="KW-0274">FAD</keyword>
<feature type="domain" description="Glucose-methanol-choline oxidoreductase N-terminal" evidence="7">
    <location>
        <begin position="258"/>
        <end position="272"/>
    </location>
</feature>
<proteinExistence type="inferred from homology"/>
<dbReference type="PROSITE" id="PS00624">
    <property type="entry name" value="GMC_OXRED_2"/>
    <property type="match status" value="1"/>
</dbReference>
<dbReference type="AlphaFoldDB" id="A0A4Q2T0B5"/>
<dbReference type="PROSITE" id="PS00623">
    <property type="entry name" value="GMC_OXRED_1"/>
    <property type="match status" value="1"/>
</dbReference>
<feature type="domain" description="Glucose-methanol-choline oxidoreductase N-terminal" evidence="6">
    <location>
        <begin position="81"/>
        <end position="104"/>
    </location>
</feature>
<accession>A0A4Q2T0B5</accession>
<sequence>MFDYVIAGGGSAGAVLAARLSEDPDVKVCLLEAGGMGRELLLRVPSGAAAVVPGRLPFANWAFETEPQAGLNGRRGYQPRGRGLGGSSLINAMLYVRGHAGDYDDWAAAGCTGWSFSEVLPWFLKAEDNIRGAGPLHGAGGPLQVSDADWARPVNQAFIAAGEERGFRRNDDFNGPDQEGIGLYQATQFWHGPRKGERCSASAAYLADHLDRPNLTIVTGARASRVLFEHGRASAVAYRVGRRELVARAGREVIVACGALQSPQLLMLSGIGPADDLRRHGIAVVADSPEVGRNLQDHLDFTMIYRSRDRDMIGIGLHGAADIARSSREWRREGTGHLRSTFAESGAFLKTDPALDRPDIQLHFVVAMVDDHARRLHMGYGYSCHVCLLRPHSRGTVTLKSADPLSAPRIDPAFLSDPRDMAGVLAGTKVMRDIMEAGALAGYRKRELYAEAGGSDAALTGRIRARADTIYHPVGTCRMGSDDRAVVGPALRVRGVEGLRVVDASVMPTLIGGNTNAPVIMMAEKIAAEMLAG</sequence>
<dbReference type="Proteomes" id="UP000291088">
    <property type="component" value="Unassembled WGS sequence"/>
</dbReference>
<evidence type="ECO:0000256" key="2">
    <source>
        <dbReference type="ARBA" id="ARBA00010790"/>
    </source>
</evidence>
<dbReference type="Pfam" id="PF00732">
    <property type="entry name" value="GMC_oxred_N"/>
    <property type="match status" value="1"/>
</dbReference>
<dbReference type="InterPro" id="IPR036188">
    <property type="entry name" value="FAD/NAD-bd_sf"/>
</dbReference>
<evidence type="ECO:0000256" key="5">
    <source>
        <dbReference type="RuleBase" id="RU003968"/>
    </source>
</evidence>
<dbReference type="InterPro" id="IPR000172">
    <property type="entry name" value="GMC_OxRdtase_N"/>
</dbReference>
<evidence type="ECO:0000313" key="8">
    <source>
        <dbReference type="EMBL" id="RYC10334.1"/>
    </source>
</evidence>
<evidence type="ECO:0000313" key="9">
    <source>
        <dbReference type="Proteomes" id="UP000291088"/>
    </source>
</evidence>
<evidence type="ECO:0000256" key="4">
    <source>
        <dbReference type="ARBA" id="ARBA00022827"/>
    </source>
</evidence>
<name>A0A4Q2T0B5_9HYPH</name>
<evidence type="ECO:0000256" key="3">
    <source>
        <dbReference type="ARBA" id="ARBA00022630"/>
    </source>
</evidence>
<dbReference type="InterPro" id="IPR012132">
    <property type="entry name" value="GMC_OxRdtase"/>
</dbReference>
<organism evidence="8 9">
    <name type="scientific">Ciceribacter ferrooxidans</name>
    <dbReference type="NCBI Taxonomy" id="2509717"/>
    <lineage>
        <taxon>Bacteria</taxon>
        <taxon>Pseudomonadati</taxon>
        <taxon>Pseudomonadota</taxon>
        <taxon>Alphaproteobacteria</taxon>
        <taxon>Hyphomicrobiales</taxon>
        <taxon>Rhizobiaceae</taxon>
        <taxon>Ciceribacter</taxon>
    </lineage>
</organism>
<keyword evidence="9" id="KW-1185">Reference proteome</keyword>
<dbReference type="SUPFAM" id="SSF54373">
    <property type="entry name" value="FAD-linked reductases, C-terminal domain"/>
    <property type="match status" value="1"/>
</dbReference>
<evidence type="ECO:0000259" key="7">
    <source>
        <dbReference type="PROSITE" id="PS00624"/>
    </source>
</evidence>
<dbReference type="PANTHER" id="PTHR11552:SF147">
    <property type="entry name" value="CHOLINE DEHYDROGENASE, MITOCHONDRIAL"/>
    <property type="match status" value="1"/>
</dbReference>
<dbReference type="Gene3D" id="3.30.560.10">
    <property type="entry name" value="Glucose Oxidase, domain 3"/>
    <property type="match status" value="1"/>
</dbReference>
<evidence type="ECO:0000256" key="1">
    <source>
        <dbReference type="ARBA" id="ARBA00001974"/>
    </source>
</evidence>
<dbReference type="GO" id="GO:0008812">
    <property type="term" value="F:choline dehydrogenase activity"/>
    <property type="evidence" value="ECO:0007669"/>
    <property type="project" value="TreeGrafter"/>
</dbReference>
<keyword evidence="3 5" id="KW-0285">Flavoprotein</keyword>
<dbReference type="OrthoDB" id="9785276at2"/>
<comment type="cofactor">
    <cofactor evidence="1">
        <name>FAD</name>
        <dbReference type="ChEBI" id="CHEBI:57692"/>
    </cofactor>
</comment>
<dbReference type="PANTHER" id="PTHR11552">
    <property type="entry name" value="GLUCOSE-METHANOL-CHOLINE GMC OXIDOREDUCTASE"/>
    <property type="match status" value="1"/>
</dbReference>
<dbReference type="GO" id="GO:0019285">
    <property type="term" value="P:glycine betaine biosynthetic process from choline"/>
    <property type="evidence" value="ECO:0007669"/>
    <property type="project" value="TreeGrafter"/>
</dbReference>
<dbReference type="Pfam" id="PF05199">
    <property type="entry name" value="GMC_oxred_C"/>
    <property type="match status" value="1"/>
</dbReference>
<gene>
    <name evidence="8" type="ORF">EUU22_19975</name>
</gene>
<dbReference type="GO" id="GO:0016020">
    <property type="term" value="C:membrane"/>
    <property type="evidence" value="ECO:0007669"/>
    <property type="project" value="TreeGrafter"/>
</dbReference>
<dbReference type="EMBL" id="SDVB01000253">
    <property type="protein sequence ID" value="RYC10334.1"/>
    <property type="molecule type" value="Genomic_DNA"/>
</dbReference>
<comment type="similarity">
    <text evidence="2 5">Belongs to the GMC oxidoreductase family.</text>
</comment>
<dbReference type="Gene3D" id="3.50.50.60">
    <property type="entry name" value="FAD/NAD(P)-binding domain"/>
    <property type="match status" value="1"/>
</dbReference>
<protein>
    <submittedName>
        <fullName evidence="8">Glucose-methanol-choline oxidoreductase</fullName>
    </submittedName>
</protein>
<dbReference type="RefSeq" id="WP_129333721.1">
    <property type="nucleotide sequence ID" value="NZ_SDVB01000253.1"/>
</dbReference>
<dbReference type="PIRSF" id="PIRSF000137">
    <property type="entry name" value="Alcohol_oxidase"/>
    <property type="match status" value="1"/>
</dbReference>
<dbReference type="GO" id="GO:0050660">
    <property type="term" value="F:flavin adenine dinucleotide binding"/>
    <property type="evidence" value="ECO:0007669"/>
    <property type="project" value="InterPro"/>
</dbReference>
<dbReference type="SUPFAM" id="SSF51905">
    <property type="entry name" value="FAD/NAD(P)-binding domain"/>
    <property type="match status" value="1"/>
</dbReference>
<comment type="caution">
    <text evidence="8">The sequence shown here is derived from an EMBL/GenBank/DDBJ whole genome shotgun (WGS) entry which is preliminary data.</text>
</comment>
<reference evidence="8 9" key="1">
    <citation type="submission" date="2019-01" db="EMBL/GenBank/DDBJ databases">
        <authorList>
            <person name="Deng T."/>
        </authorList>
    </citation>
    <scope>NUCLEOTIDE SEQUENCE [LARGE SCALE GENOMIC DNA]</scope>
    <source>
        <strain evidence="8 9">F8825</strain>
    </source>
</reference>